<evidence type="ECO:0000313" key="3">
    <source>
        <dbReference type="Proteomes" id="UP001162156"/>
    </source>
</evidence>
<feature type="region of interest" description="Disordered" evidence="1">
    <location>
        <begin position="69"/>
        <end position="115"/>
    </location>
</feature>
<accession>A0AAV8Y1B2</accession>
<gene>
    <name evidence="2" type="ORF">NQ314_009502</name>
</gene>
<evidence type="ECO:0000313" key="2">
    <source>
        <dbReference type="EMBL" id="KAJ8944311.1"/>
    </source>
</evidence>
<reference evidence="2" key="1">
    <citation type="journal article" date="2023" name="Insect Mol. Biol.">
        <title>Genome sequencing provides insights into the evolution of gene families encoding plant cell wall-degrading enzymes in longhorned beetles.</title>
        <authorList>
            <person name="Shin N.R."/>
            <person name="Okamura Y."/>
            <person name="Kirsch R."/>
            <person name="Pauchet Y."/>
        </authorList>
    </citation>
    <scope>NUCLEOTIDE SEQUENCE</scope>
    <source>
        <strain evidence="2">RBIC_L_NR</strain>
    </source>
</reference>
<sequence length="178" mass="20635">MVVFFFVSGKEVIGRWTNLRDSFVKSNMKIKATKNSGSAAKKIKKFVYSDQLQFLKELYEVRQTEDRFQSESAAGLEEGTETQSSTENIENASQPFDTPPTQLSPKSVRRTKNKKHKKLDEFKLKMLKILEADKSCSKTSFLLSLKPHLDKFDEQDYLQFQLGVLRVIENINERKRQC</sequence>
<evidence type="ECO:0000256" key="1">
    <source>
        <dbReference type="SAM" id="MobiDB-lite"/>
    </source>
</evidence>
<organism evidence="2 3">
    <name type="scientific">Rhamnusium bicolor</name>
    <dbReference type="NCBI Taxonomy" id="1586634"/>
    <lineage>
        <taxon>Eukaryota</taxon>
        <taxon>Metazoa</taxon>
        <taxon>Ecdysozoa</taxon>
        <taxon>Arthropoda</taxon>
        <taxon>Hexapoda</taxon>
        <taxon>Insecta</taxon>
        <taxon>Pterygota</taxon>
        <taxon>Neoptera</taxon>
        <taxon>Endopterygota</taxon>
        <taxon>Coleoptera</taxon>
        <taxon>Polyphaga</taxon>
        <taxon>Cucujiformia</taxon>
        <taxon>Chrysomeloidea</taxon>
        <taxon>Cerambycidae</taxon>
        <taxon>Lepturinae</taxon>
        <taxon>Rhagiini</taxon>
        <taxon>Rhamnusium</taxon>
    </lineage>
</organism>
<comment type="caution">
    <text evidence="2">The sequence shown here is derived from an EMBL/GenBank/DDBJ whole genome shotgun (WGS) entry which is preliminary data.</text>
</comment>
<proteinExistence type="predicted"/>
<keyword evidence="3" id="KW-1185">Reference proteome</keyword>
<protein>
    <recommendedName>
        <fullName evidence="4">BESS domain-containing protein</fullName>
    </recommendedName>
</protein>
<dbReference type="Proteomes" id="UP001162156">
    <property type="component" value="Unassembled WGS sequence"/>
</dbReference>
<dbReference type="EMBL" id="JANEYF010002604">
    <property type="protein sequence ID" value="KAJ8944311.1"/>
    <property type="molecule type" value="Genomic_DNA"/>
</dbReference>
<feature type="compositionally biased region" description="Polar residues" evidence="1">
    <location>
        <begin position="81"/>
        <end position="105"/>
    </location>
</feature>
<name>A0AAV8Y1B2_9CUCU</name>
<evidence type="ECO:0008006" key="4">
    <source>
        <dbReference type="Google" id="ProtNLM"/>
    </source>
</evidence>
<dbReference type="AlphaFoldDB" id="A0AAV8Y1B2"/>